<proteinExistence type="predicted"/>
<accession>A0A5M6ICL8</accession>
<dbReference type="Proteomes" id="UP000324065">
    <property type="component" value="Unassembled WGS sequence"/>
</dbReference>
<sequence>MACRSVSFDVNRRRTAAGFRATRAHGSGRGVRSKDAAVPPSLLVPAPGRRAIADSDTAAMTRGITRGVCRHLANTGHAVLTEFKLPNRRRADVVALDPDGQVVLVEVKSALADYRADGKWREYLPYCDVFAFAVADTFPIDVLPPECGLLVADPWGAEVVRLMALAPLHPARRRAMTLRFARLAGERLHRLLDPPV</sequence>
<evidence type="ECO:0000313" key="1">
    <source>
        <dbReference type="EMBL" id="KAA5605495.1"/>
    </source>
</evidence>
<dbReference type="EMBL" id="VWPJ01000009">
    <property type="protein sequence ID" value="KAA5605495.1"/>
    <property type="molecule type" value="Genomic_DNA"/>
</dbReference>
<dbReference type="InterPro" id="IPR009394">
    <property type="entry name" value="MmcB-like"/>
</dbReference>
<dbReference type="AlphaFoldDB" id="A0A5M6ICL8"/>
<name>A0A5M6ICL8_9PROT</name>
<dbReference type="Pfam" id="PF06319">
    <property type="entry name" value="MmcB-like"/>
    <property type="match status" value="1"/>
</dbReference>
<keyword evidence="2" id="KW-1185">Reference proteome</keyword>
<comment type="caution">
    <text evidence="1">The sequence shown here is derived from an EMBL/GenBank/DDBJ whole genome shotgun (WGS) entry which is preliminary data.</text>
</comment>
<evidence type="ECO:0000313" key="2">
    <source>
        <dbReference type="Proteomes" id="UP000324065"/>
    </source>
</evidence>
<organism evidence="1 2">
    <name type="scientific">Roseospira marina</name>
    <dbReference type="NCBI Taxonomy" id="140057"/>
    <lineage>
        <taxon>Bacteria</taxon>
        <taxon>Pseudomonadati</taxon>
        <taxon>Pseudomonadota</taxon>
        <taxon>Alphaproteobacteria</taxon>
        <taxon>Rhodospirillales</taxon>
        <taxon>Rhodospirillaceae</taxon>
        <taxon>Roseospira</taxon>
    </lineage>
</organism>
<dbReference type="OrthoDB" id="5194526at2"/>
<protein>
    <submittedName>
        <fullName evidence="1">MmcB family DNA repair protein</fullName>
    </submittedName>
</protein>
<reference evidence="1 2" key="1">
    <citation type="submission" date="2019-09" db="EMBL/GenBank/DDBJ databases">
        <title>Genome sequence of Roseospira marina, one of the more divergent members of the non-sulfur purple photosynthetic bacterial family, the Rhodospirillaceae.</title>
        <authorList>
            <person name="Meyer T."/>
            <person name="Kyndt J."/>
        </authorList>
    </citation>
    <scope>NUCLEOTIDE SEQUENCE [LARGE SCALE GENOMIC DNA]</scope>
    <source>
        <strain evidence="1 2">DSM 15113</strain>
    </source>
</reference>
<gene>
    <name evidence="1" type="ORF">F1188_11410</name>
</gene>